<proteinExistence type="predicted"/>
<reference evidence="1 2" key="1">
    <citation type="submission" date="2021-06" db="EMBL/GenBank/DDBJ databases">
        <authorList>
            <person name="Palmer J.M."/>
        </authorList>
    </citation>
    <scope>NUCLEOTIDE SEQUENCE [LARGE SCALE GENOMIC DNA]</scope>
    <source>
        <strain evidence="1 2">AS_MEX2019</strain>
        <tissue evidence="1">Muscle</tissue>
    </source>
</reference>
<dbReference type="EMBL" id="JAHRIP010032856">
    <property type="protein sequence ID" value="MEQ2293469.1"/>
    <property type="molecule type" value="Genomic_DNA"/>
</dbReference>
<accession>A0ABV0YI21</accession>
<dbReference type="Proteomes" id="UP001469553">
    <property type="component" value="Unassembled WGS sequence"/>
</dbReference>
<sequence>MFYPHNRQLDAPFSQSLQALTCVPLPRSTRTLLSNTTLGLRSTHGPTLVRFCSFFFSVKPLPLNSKIKSFIPILSILSSQIAPLTSPPPAELKEHPRPGTF</sequence>
<evidence type="ECO:0000313" key="2">
    <source>
        <dbReference type="Proteomes" id="UP001469553"/>
    </source>
</evidence>
<evidence type="ECO:0000313" key="1">
    <source>
        <dbReference type="EMBL" id="MEQ2293469.1"/>
    </source>
</evidence>
<organism evidence="1 2">
    <name type="scientific">Ameca splendens</name>
    <dbReference type="NCBI Taxonomy" id="208324"/>
    <lineage>
        <taxon>Eukaryota</taxon>
        <taxon>Metazoa</taxon>
        <taxon>Chordata</taxon>
        <taxon>Craniata</taxon>
        <taxon>Vertebrata</taxon>
        <taxon>Euteleostomi</taxon>
        <taxon>Actinopterygii</taxon>
        <taxon>Neopterygii</taxon>
        <taxon>Teleostei</taxon>
        <taxon>Neoteleostei</taxon>
        <taxon>Acanthomorphata</taxon>
        <taxon>Ovalentaria</taxon>
        <taxon>Atherinomorphae</taxon>
        <taxon>Cyprinodontiformes</taxon>
        <taxon>Goodeidae</taxon>
        <taxon>Ameca</taxon>
    </lineage>
</organism>
<protein>
    <submittedName>
        <fullName evidence="1">Uncharacterized protein</fullName>
    </submittedName>
</protein>
<keyword evidence="2" id="KW-1185">Reference proteome</keyword>
<gene>
    <name evidence="1" type="ORF">AMECASPLE_033739</name>
</gene>
<comment type="caution">
    <text evidence="1">The sequence shown here is derived from an EMBL/GenBank/DDBJ whole genome shotgun (WGS) entry which is preliminary data.</text>
</comment>
<name>A0ABV0YI21_9TELE</name>